<sequence>MASQSLTTLFGLTFVESVLPASFAHHGFMVMEAGLWTECPLNNICAALGSKQSCRSEPSDAFRGGHVCPKHTYTLQLSLPCLGRRQPASNPRRNDDSLVKVPSFHSFLCDSCCRALTHGTWSMNSRLGQGNSLAK</sequence>
<dbReference type="EMBL" id="MU863626">
    <property type="protein sequence ID" value="KAK4104453.1"/>
    <property type="molecule type" value="Genomic_DNA"/>
</dbReference>
<evidence type="ECO:0000313" key="2">
    <source>
        <dbReference type="EMBL" id="KAK4104453.1"/>
    </source>
</evidence>
<proteinExistence type="predicted"/>
<dbReference type="AlphaFoldDB" id="A0AAN6Q6F9"/>
<dbReference type="Proteomes" id="UP001305647">
    <property type="component" value="Unassembled WGS sequence"/>
</dbReference>
<feature type="signal peptide" evidence="1">
    <location>
        <begin position="1"/>
        <end position="17"/>
    </location>
</feature>
<keyword evidence="1" id="KW-0732">Signal</keyword>
<reference evidence="2" key="2">
    <citation type="submission" date="2023-05" db="EMBL/GenBank/DDBJ databases">
        <authorList>
            <consortium name="Lawrence Berkeley National Laboratory"/>
            <person name="Steindorff A."/>
            <person name="Hensen N."/>
            <person name="Bonometti L."/>
            <person name="Westerberg I."/>
            <person name="Brannstrom I.O."/>
            <person name="Guillou S."/>
            <person name="Cros-Aarteil S."/>
            <person name="Calhoun S."/>
            <person name="Haridas S."/>
            <person name="Kuo A."/>
            <person name="Mondo S."/>
            <person name="Pangilinan J."/>
            <person name="Riley R."/>
            <person name="Labutti K."/>
            <person name="Andreopoulos B."/>
            <person name="Lipzen A."/>
            <person name="Chen C."/>
            <person name="Yanf M."/>
            <person name="Daum C."/>
            <person name="Ng V."/>
            <person name="Clum A."/>
            <person name="Ohm R."/>
            <person name="Martin F."/>
            <person name="Silar P."/>
            <person name="Natvig D."/>
            <person name="Lalanne C."/>
            <person name="Gautier V."/>
            <person name="Ament-Velasquez S.L."/>
            <person name="Kruys A."/>
            <person name="Hutchinson M.I."/>
            <person name="Powell A.J."/>
            <person name="Barry K."/>
            <person name="Miller A.N."/>
            <person name="Grigoriev I.V."/>
            <person name="Debuchy R."/>
            <person name="Gladieux P."/>
            <person name="Thoren M.H."/>
            <person name="Johannesson H."/>
        </authorList>
    </citation>
    <scope>NUCLEOTIDE SEQUENCE</scope>
    <source>
        <strain evidence="2">CBS 757.83</strain>
    </source>
</reference>
<evidence type="ECO:0008006" key="4">
    <source>
        <dbReference type="Google" id="ProtNLM"/>
    </source>
</evidence>
<comment type="caution">
    <text evidence="2">The sequence shown here is derived from an EMBL/GenBank/DDBJ whole genome shotgun (WGS) entry which is preliminary data.</text>
</comment>
<organism evidence="2 3">
    <name type="scientific">Parathielavia hyrcaniae</name>
    <dbReference type="NCBI Taxonomy" id="113614"/>
    <lineage>
        <taxon>Eukaryota</taxon>
        <taxon>Fungi</taxon>
        <taxon>Dikarya</taxon>
        <taxon>Ascomycota</taxon>
        <taxon>Pezizomycotina</taxon>
        <taxon>Sordariomycetes</taxon>
        <taxon>Sordariomycetidae</taxon>
        <taxon>Sordariales</taxon>
        <taxon>Chaetomiaceae</taxon>
        <taxon>Parathielavia</taxon>
    </lineage>
</organism>
<feature type="chain" id="PRO_5043032957" description="Secreted protein" evidence="1">
    <location>
        <begin position="18"/>
        <end position="135"/>
    </location>
</feature>
<keyword evidence="3" id="KW-1185">Reference proteome</keyword>
<accession>A0AAN6Q6F9</accession>
<gene>
    <name evidence="2" type="ORF">N658DRAFT_178501</name>
</gene>
<evidence type="ECO:0000256" key="1">
    <source>
        <dbReference type="SAM" id="SignalP"/>
    </source>
</evidence>
<reference evidence="2" key="1">
    <citation type="journal article" date="2023" name="Mol. Phylogenet. Evol.">
        <title>Genome-scale phylogeny and comparative genomics of the fungal order Sordariales.</title>
        <authorList>
            <person name="Hensen N."/>
            <person name="Bonometti L."/>
            <person name="Westerberg I."/>
            <person name="Brannstrom I.O."/>
            <person name="Guillou S."/>
            <person name="Cros-Aarteil S."/>
            <person name="Calhoun S."/>
            <person name="Haridas S."/>
            <person name="Kuo A."/>
            <person name="Mondo S."/>
            <person name="Pangilinan J."/>
            <person name="Riley R."/>
            <person name="LaButti K."/>
            <person name="Andreopoulos B."/>
            <person name="Lipzen A."/>
            <person name="Chen C."/>
            <person name="Yan M."/>
            <person name="Daum C."/>
            <person name="Ng V."/>
            <person name="Clum A."/>
            <person name="Steindorff A."/>
            <person name="Ohm R.A."/>
            <person name="Martin F."/>
            <person name="Silar P."/>
            <person name="Natvig D.O."/>
            <person name="Lalanne C."/>
            <person name="Gautier V."/>
            <person name="Ament-Velasquez S.L."/>
            <person name="Kruys A."/>
            <person name="Hutchinson M.I."/>
            <person name="Powell A.J."/>
            <person name="Barry K."/>
            <person name="Miller A.N."/>
            <person name="Grigoriev I.V."/>
            <person name="Debuchy R."/>
            <person name="Gladieux P."/>
            <person name="Hiltunen Thoren M."/>
            <person name="Johannesson H."/>
        </authorList>
    </citation>
    <scope>NUCLEOTIDE SEQUENCE</scope>
    <source>
        <strain evidence="2">CBS 757.83</strain>
    </source>
</reference>
<evidence type="ECO:0000313" key="3">
    <source>
        <dbReference type="Proteomes" id="UP001305647"/>
    </source>
</evidence>
<protein>
    <recommendedName>
        <fullName evidence="4">Secreted protein</fullName>
    </recommendedName>
</protein>
<name>A0AAN6Q6F9_9PEZI</name>